<proteinExistence type="predicted"/>
<reference evidence="3" key="1">
    <citation type="journal article" date="2010" name="Science">
        <title>Signatures of adaptation to obligate biotrophy in the Hyaloperonospora arabidopsidis genome.</title>
        <authorList>
            <person name="Baxter L."/>
            <person name="Tripathy S."/>
            <person name="Ishaque N."/>
            <person name="Boot N."/>
            <person name="Cabral A."/>
            <person name="Kemen E."/>
            <person name="Thines M."/>
            <person name="Ah-Fong A."/>
            <person name="Anderson R."/>
            <person name="Badejoko W."/>
            <person name="Bittner-Eddy P."/>
            <person name="Boore J.L."/>
            <person name="Chibucos M.C."/>
            <person name="Coates M."/>
            <person name="Dehal P."/>
            <person name="Delehaunty K."/>
            <person name="Dong S."/>
            <person name="Downton P."/>
            <person name="Dumas B."/>
            <person name="Fabro G."/>
            <person name="Fronick C."/>
            <person name="Fuerstenberg S.I."/>
            <person name="Fulton L."/>
            <person name="Gaulin E."/>
            <person name="Govers F."/>
            <person name="Hughes L."/>
            <person name="Humphray S."/>
            <person name="Jiang R.H."/>
            <person name="Judelson H."/>
            <person name="Kamoun S."/>
            <person name="Kyung K."/>
            <person name="Meijer H."/>
            <person name="Minx P."/>
            <person name="Morris P."/>
            <person name="Nelson J."/>
            <person name="Phuntumart V."/>
            <person name="Qutob D."/>
            <person name="Rehmany A."/>
            <person name="Rougon-Cardoso A."/>
            <person name="Ryden P."/>
            <person name="Torto-Alalibo T."/>
            <person name="Studholme D."/>
            <person name="Wang Y."/>
            <person name="Win J."/>
            <person name="Wood J."/>
            <person name="Clifton S.W."/>
            <person name="Rogers J."/>
            <person name="Van den Ackerveken G."/>
            <person name="Jones J.D."/>
            <person name="McDowell J.M."/>
            <person name="Beynon J."/>
            <person name="Tyler B.M."/>
        </authorList>
    </citation>
    <scope>NUCLEOTIDE SEQUENCE [LARGE SCALE GENOMIC DNA]</scope>
    <source>
        <strain evidence="3">Emoy2</strain>
    </source>
</reference>
<evidence type="ECO:0000313" key="2">
    <source>
        <dbReference type="EnsemblProtists" id="HpaP803948"/>
    </source>
</evidence>
<dbReference type="VEuPathDB" id="FungiDB:HpaG803948"/>
<feature type="compositionally biased region" description="Basic residues" evidence="1">
    <location>
        <begin position="1"/>
        <end position="11"/>
    </location>
</feature>
<keyword evidence="3" id="KW-1185">Reference proteome</keyword>
<dbReference type="HOGENOM" id="CLU_2643277_0_0_1"/>
<dbReference type="InParanoid" id="M4BCD2"/>
<organism evidence="2 3">
    <name type="scientific">Hyaloperonospora arabidopsidis (strain Emoy2)</name>
    <name type="common">Downy mildew agent</name>
    <name type="synonym">Peronospora arabidopsidis</name>
    <dbReference type="NCBI Taxonomy" id="559515"/>
    <lineage>
        <taxon>Eukaryota</taxon>
        <taxon>Sar</taxon>
        <taxon>Stramenopiles</taxon>
        <taxon>Oomycota</taxon>
        <taxon>Peronosporomycetes</taxon>
        <taxon>Peronosporales</taxon>
        <taxon>Peronosporaceae</taxon>
        <taxon>Hyaloperonospora</taxon>
    </lineage>
</organism>
<dbReference type="AlphaFoldDB" id="M4BCD2"/>
<dbReference type="EnsemblProtists" id="HpaT803948">
    <property type="protein sequence ID" value="HpaP803948"/>
    <property type="gene ID" value="HpaG803948"/>
</dbReference>
<protein>
    <submittedName>
        <fullName evidence="2">Uncharacterized protein</fullName>
    </submittedName>
</protein>
<name>M4BCD2_HYAAE</name>
<feature type="region of interest" description="Disordered" evidence="1">
    <location>
        <begin position="1"/>
        <end position="20"/>
    </location>
</feature>
<accession>M4BCD2</accession>
<evidence type="ECO:0000256" key="1">
    <source>
        <dbReference type="SAM" id="MobiDB-lite"/>
    </source>
</evidence>
<evidence type="ECO:0000313" key="3">
    <source>
        <dbReference type="Proteomes" id="UP000011713"/>
    </source>
</evidence>
<sequence length="77" mass="8863">MVRGHLFHRSFSHNAQSTGGLTRTKHLWSHAHKALTMVQPFTPVSPRPFTQYDPRRQLTPPVGVLERLETFQQSCKP</sequence>
<dbReference type="EMBL" id="JH598126">
    <property type="status" value="NOT_ANNOTATED_CDS"/>
    <property type="molecule type" value="Genomic_DNA"/>
</dbReference>
<dbReference type="Proteomes" id="UP000011713">
    <property type="component" value="Unassembled WGS sequence"/>
</dbReference>
<reference evidence="2" key="2">
    <citation type="submission" date="2015-06" db="UniProtKB">
        <authorList>
            <consortium name="EnsemblProtists"/>
        </authorList>
    </citation>
    <scope>IDENTIFICATION</scope>
    <source>
        <strain evidence="2">Emoy2</strain>
    </source>
</reference>